<keyword evidence="5" id="KW-0963">Cytoplasm</keyword>
<evidence type="ECO:0000256" key="6">
    <source>
        <dbReference type="ARBA" id="ARBA00022514"/>
    </source>
</evidence>
<dbReference type="PANTHER" id="PTHR47078">
    <property type="entry name" value="CYTOSKELETON-ASSOCIATED PROTEIN 2-LIKE"/>
    <property type="match status" value="1"/>
</dbReference>
<keyword evidence="7 13" id="KW-0964">Secreted</keyword>
<feature type="domain" description="Interleukin-1 propeptide" evidence="15">
    <location>
        <begin position="54"/>
        <end position="111"/>
    </location>
</feature>
<dbReference type="Pfam" id="PF00340">
    <property type="entry name" value="IL1"/>
    <property type="match status" value="1"/>
</dbReference>
<dbReference type="GO" id="GO:0001660">
    <property type="term" value="P:fever generation"/>
    <property type="evidence" value="ECO:0007669"/>
    <property type="project" value="UniProtKB-UniRule"/>
</dbReference>
<evidence type="ECO:0000313" key="18">
    <source>
        <dbReference type="Proteomes" id="UP000796761"/>
    </source>
</evidence>
<evidence type="ECO:0000256" key="5">
    <source>
        <dbReference type="ARBA" id="ARBA00022490"/>
    </source>
</evidence>
<reference evidence="17" key="1">
    <citation type="submission" date="2019-04" db="EMBL/GenBank/DDBJ databases">
        <title>Genome assembly of Zosterops borbonicus 15179.</title>
        <authorList>
            <person name="Leroy T."/>
            <person name="Anselmetti Y."/>
            <person name="Tilak M.-K."/>
            <person name="Nabholz B."/>
        </authorList>
    </citation>
    <scope>NUCLEOTIDE SEQUENCE</scope>
    <source>
        <strain evidence="17">HGM_15179</strain>
        <tissue evidence="17">Muscle</tissue>
    </source>
</reference>
<evidence type="ECO:0000256" key="2">
    <source>
        <dbReference type="ARBA" id="ARBA00004613"/>
    </source>
</evidence>
<evidence type="ECO:0000256" key="8">
    <source>
        <dbReference type="ARBA" id="ARBA00022553"/>
    </source>
</evidence>
<accession>A0A8K1GDG7</accession>
<dbReference type="OrthoDB" id="6288182at2759"/>
<dbReference type="CDD" id="cd23296">
    <property type="entry name" value="beta-trefoil_IL1B"/>
    <property type="match status" value="1"/>
</dbReference>
<dbReference type="InterPro" id="IPR052855">
    <property type="entry name" value="CKAP2-like"/>
</dbReference>
<dbReference type="GO" id="GO:0005125">
    <property type="term" value="F:cytokine activity"/>
    <property type="evidence" value="ECO:0007669"/>
    <property type="project" value="UniProtKB-UniRule"/>
</dbReference>
<dbReference type="GO" id="GO:0005813">
    <property type="term" value="C:centrosome"/>
    <property type="evidence" value="ECO:0007669"/>
    <property type="project" value="TreeGrafter"/>
</dbReference>
<feature type="domain" description="Cytoskeleton-associated protein 2 C-terminal" evidence="16">
    <location>
        <begin position="821"/>
        <end position="874"/>
    </location>
</feature>
<dbReference type="InterPro" id="IPR000975">
    <property type="entry name" value="IL-1_fam"/>
</dbReference>
<dbReference type="GO" id="GO:0072686">
    <property type="term" value="C:mitotic spindle"/>
    <property type="evidence" value="ECO:0007669"/>
    <property type="project" value="TreeGrafter"/>
</dbReference>
<evidence type="ECO:0000256" key="12">
    <source>
        <dbReference type="ARBA" id="ARBA00023246"/>
    </source>
</evidence>
<evidence type="ECO:0000256" key="3">
    <source>
        <dbReference type="ARBA" id="ARBA00009468"/>
    </source>
</evidence>
<keyword evidence="9 13" id="KW-0666">Pyrogen</keyword>
<comment type="subcellular location">
    <subcellularLocation>
        <location evidence="1">Cytoplasm</location>
        <location evidence="1">Cytoskeleton</location>
    </subcellularLocation>
    <subcellularLocation>
        <location evidence="2 13">Secreted</location>
    </subcellularLocation>
</comment>
<feature type="domain" description="Cytoskeleton-associated protein 2 C-terminal" evidence="16">
    <location>
        <begin position="614"/>
        <end position="759"/>
    </location>
</feature>
<evidence type="ECO:0000259" key="16">
    <source>
        <dbReference type="Pfam" id="PF15297"/>
    </source>
</evidence>
<comment type="subunit">
    <text evidence="13">Monomer.</text>
</comment>
<keyword evidence="11" id="KW-0206">Cytoskeleton</keyword>
<dbReference type="PRINTS" id="PR01357">
    <property type="entry name" value="INTRLEUKN1AB"/>
</dbReference>
<name>A0A8K1GDG7_9PASS</name>
<keyword evidence="10 13" id="KW-0395">Inflammatory response</keyword>
<dbReference type="SMART" id="SM00125">
    <property type="entry name" value="IL1"/>
    <property type="match status" value="1"/>
</dbReference>
<dbReference type="SUPFAM" id="SSF50353">
    <property type="entry name" value="Cytokine"/>
    <property type="match status" value="1"/>
</dbReference>
<dbReference type="PRINTS" id="PR01359">
    <property type="entry name" value="INTRLEUKIN1B"/>
</dbReference>
<keyword evidence="8" id="KW-0597">Phosphoprotein</keyword>
<keyword evidence="6 13" id="KW-0202">Cytokine</keyword>
<dbReference type="AlphaFoldDB" id="A0A8K1GDG7"/>
<evidence type="ECO:0000259" key="15">
    <source>
        <dbReference type="Pfam" id="PF02394"/>
    </source>
</evidence>
<comment type="caution">
    <text evidence="17">The sequence shown here is derived from an EMBL/GenBank/DDBJ whole genome shotgun (WGS) entry which is preliminary data.</text>
</comment>
<evidence type="ECO:0000256" key="11">
    <source>
        <dbReference type="ARBA" id="ARBA00023212"/>
    </source>
</evidence>
<feature type="region of interest" description="Disordered" evidence="14">
    <location>
        <begin position="292"/>
        <end position="366"/>
    </location>
</feature>
<dbReference type="Pfam" id="PF02394">
    <property type="entry name" value="IL1_propep"/>
    <property type="match status" value="1"/>
</dbReference>
<feature type="region of interest" description="Disordered" evidence="14">
    <location>
        <begin position="758"/>
        <end position="797"/>
    </location>
</feature>
<evidence type="ECO:0000256" key="1">
    <source>
        <dbReference type="ARBA" id="ARBA00004245"/>
    </source>
</evidence>
<protein>
    <recommendedName>
        <fullName evidence="13">Interleukin-1</fullName>
    </recommendedName>
</protein>
<evidence type="ECO:0000313" key="17">
    <source>
        <dbReference type="EMBL" id="TRZ16001.1"/>
    </source>
</evidence>
<feature type="region of interest" description="Disordered" evidence="14">
    <location>
        <begin position="643"/>
        <end position="666"/>
    </location>
</feature>
<evidence type="ECO:0000256" key="4">
    <source>
        <dbReference type="ARBA" id="ARBA00010448"/>
    </source>
</evidence>
<keyword evidence="12 13" id="KW-0497">Mitogen</keyword>
<evidence type="ECO:0000256" key="7">
    <source>
        <dbReference type="ARBA" id="ARBA00022525"/>
    </source>
</evidence>
<feature type="compositionally biased region" description="Polar residues" evidence="14">
    <location>
        <begin position="337"/>
        <end position="351"/>
    </location>
</feature>
<evidence type="ECO:0000256" key="9">
    <source>
        <dbReference type="ARBA" id="ARBA00022620"/>
    </source>
</evidence>
<feature type="compositionally biased region" description="Polar residues" evidence="14">
    <location>
        <begin position="498"/>
        <end position="510"/>
    </location>
</feature>
<feature type="region of interest" description="Disordered" evidence="14">
    <location>
        <begin position="498"/>
        <end position="539"/>
    </location>
</feature>
<evidence type="ECO:0000256" key="14">
    <source>
        <dbReference type="SAM" id="MobiDB-lite"/>
    </source>
</evidence>
<dbReference type="InterPro" id="IPR003502">
    <property type="entry name" value="IL-1_propep"/>
</dbReference>
<comment type="similarity">
    <text evidence="4 13">Belongs to the IL-1 family.</text>
</comment>
<dbReference type="PANTHER" id="PTHR47078:SF1">
    <property type="entry name" value="CYTOSKELETON-ASSOCIATED PROTEIN 2-LIKE"/>
    <property type="match status" value="1"/>
</dbReference>
<dbReference type="Gene3D" id="2.80.10.50">
    <property type="match status" value="1"/>
</dbReference>
<dbReference type="GO" id="GO:0006955">
    <property type="term" value="P:immune response"/>
    <property type="evidence" value="ECO:0007669"/>
    <property type="project" value="InterPro"/>
</dbReference>
<dbReference type="Proteomes" id="UP000796761">
    <property type="component" value="Unassembled WGS sequence"/>
</dbReference>
<keyword evidence="18" id="KW-1185">Reference proteome</keyword>
<feature type="compositionally biased region" description="Basic and acidic residues" evidence="14">
    <location>
        <begin position="758"/>
        <end position="768"/>
    </location>
</feature>
<dbReference type="Pfam" id="PF15297">
    <property type="entry name" value="CKAP2_C"/>
    <property type="match status" value="2"/>
</dbReference>
<dbReference type="PRINTS" id="PR00264">
    <property type="entry name" value="INTERLEUKIN1"/>
</dbReference>
<dbReference type="InterPro" id="IPR029197">
    <property type="entry name" value="CKAP2_C"/>
</dbReference>
<proteinExistence type="inferred from homology"/>
<evidence type="ECO:0000256" key="10">
    <source>
        <dbReference type="ARBA" id="ARBA00023198"/>
    </source>
</evidence>
<organism evidence="17 18">
    <name type="scientific">Zosterops borbonicus</name>
    <dbReference type="NCBI Taxonomy" id="364589"/>
    <lineage>
        <taxon>Eukaryota</taxon>
        <taxon>Metazoa</taxon>
        <taxon>Chordata</taxon>
        <taxon>Craniata</taxon>
        <taxon>Vertebrata</taxon>
        <taxon>Euteleostomi</taxon>
        <taxon>Archelosauria</taxon>
        <taxon>Archosauria</taxon>
        <taxon>Dinosauria</taxon>
        <taxon>Saurischia</taxon>
        <taxon>Theropoda</taxon>
        <taxon>Coelurosauria</taxon>
        <taxon>Aves</taxon>
        <taxon>Neognathae</taxon>
        <taxon>Neoaves</taxon>
        <taxon>Telluraves</taxon>
        <taxon>Australaves</taxon>
        <taxon>Passeriformes</taxon>
        <taxon>Sylvioidea</taxon>
        <taxon>Zosteropidae</taxon>
        <taxon>Zosterops</taxon>
    </lineage>
</organism>
<dbReference type="InterPro" id="IPR008996">
    <property type="entry name" value="IL1/FGF"/>
</dbReference>
<dbReference type="GO" id="GO:0051781">
    <property type="term" value="P:positive regulation of cell division"/>
    <property type="evidence" value="ECO:0007669"/>
    <property type="project" value="UniProtKB-KW"/>
</dbReference>
<feature type="compositionally biased region" description="Polar residues" evidence="14">
    <location>
        <begin position="300"/>
        <end position="319"/>
    </location>
</feature>
<dbReference type="EMBL" id="SWJQ01000340">
    <property type="protein sequence ID" value="TRZ16001.1"/>
    <property type="molecule type" value="Genomic_DNA"/>
</dbReference>
<dbReference type="GO" id="GO:0005829">
    <property type="term" value="C:cytosol"/>
    <property type="evidence" value="ECO:0007669"/>
    <property type="project" value="UniProtKB-UniRule"/>
</dbReference>
<gene>
    <name evidence="17" type="ORF">HGM15179_011075</name>
</gene>
<sequence>MVWRKRGLGSTVTVWGPVMARELSPWLGHSCLNEETLYGPNCPCLQKKPRLDLEVTSPGVGIQVTVTKGHLSRTFRQAAILVVAVTKLLKQPLHNDFADSDLGSFLEDIFEPISFECIKGSYTKAPVFRYTRSQSFDILDIDHKCFVLESPTQLVALHLQGPSAGRKVKLNIALYRPWSSQGGPGSGRVPVALGIKGYQLYMSCVMSGTKPVLQLEEADIRRDIESVELTRFIFYRLDSPAEGTTRFESAAFPGWFVCTSLQPRQPVGITNTPDQVDRNKKDVPENVMEGAQEDGKLGAKSSQHTGQTAQKKPSNTSQRAGGVHPVQPGSNMRLPASAQTRGSVPPSSSGRLNPERNQKSAQETVTAAAPQVGNDHLPPGAPHSLNEGLQDRLVCHKENFNPRASTSQELIRTFQSDANSLEKKRFLAHRQSSAVMSRPVLGPKDRITNHQKEEPVLDKFRKTLPESKSISQNTSIRTQPLQPSWFLPASAKLLYKNPGTSQGKTTTVGQPGTAPGGSLKHHSQPLPVRRLPTKPPTLGVTLPWSRPVVKEGMDRRDMKVVLPGHIAASQGTGHPNHSHSIHNSKTRVLEDDLRSQRNQLKPELPMESSMQARRIPRIPSAADRKKQLEEWLASKGKKYKRPPMTLLQKQAVKPSWSKVKAKEEQENPEQHCQAKINNILTECLKLVEEGVHAEELVAVLSLVPQAEKFAKFWICQAKLLARNGPFDVLQLYREAVSAGAEPVEELRETALSILKDAGQKLEGEKAEEPISWEPRTPCPGERQPTASTPGLEGRPMTSLPLSVKLQVTSASRGQEFMEGPELKFLTPVRRSVRIERARSHYPEMLKDHDPVVSSLSEILDAEETCFFFRKNVALPEVTELEGLRSFPLKSSQGVPSRGRLPAHHAASHTLLTALAAPQM</sequence>
<dbReference type="GO" id="GO:0005615">
    <property type="term" value="C:extracellular space"/>
    <property type="evidence" value="ECO:0007669"/>
    <property type="project" value="UniProtKB-KW"/>
</dbReference>
<evidence type="ECO:0000256" key="13">
    <source>
        <dbReference type="RuleBase" id="RU003753"/>
    </source>
</evidence>
<comment type="similarity">
    <text evidence="3">Belongs to the CKAP2 family.</text>
</comment>
<dbReference type="GO" id="GO:0005149">
    <property type="term" value="F:interleukin-1 receptor binding"/>
    <property type="evidence" value="ECO:0007669"/>
    <property type="project" value="UniProtKB-UniRule"/>
</dbReference>